<dbReference type="SUPFAM" id="SSF53927">
    <property type="entry name" value="Cytidine deaminase-like"/>
    <property type="match status" value="1"/>
</dbReference>
<reference evidence="3" key="1">
    <citation type="submission" date="2018-11" db="EMBL/GenBank/DDBJ databases">
        <authorList>
            <person name="Alioto T."/>
            <person name="Alioto T."/>
        </authorList>
    </citation>
    <scope>NUCLEOTIDE SEQUENCE</scope>
</reference>
<dbReference type="PANTHER" id="PTHR13857">
    <property type="entry name" value="MRNA EDITING ENZYME"/>
    <property type="match status" value="1"/>
</dbReference>
<dbReference type="InterPro" id="IPR016192">
    <property type="entry name" value="APOBEC/CMP_deaminase_Zn-bd"/>
</dbReference>
<protein>
    <submittedName>
        <fullName evidence="3">Uncharacterized protein</fullName>
    </submittedName>
</protein>
<dbReference type="PROSITE" id="PS00903">
    <property type="entry name" value="CYT_DCMP_DEAMINASES_1"/>
    <property type="match status" value="1"/>
</dbReference>
<dbReference type="InterPro" id="IPR016193">
    <property type="entry name" value="Cytidine_deaminase-like"/>
</dbReference>
<comment type="caution">
    <text evidence="3">The sequence shown here is derived from an EMBL/GenBank/DDBJ whole genome shotgun (WGS) entry which is preliminary data.</text>
</comment>
<dbReference type="InterPro" id="IPR050610">
    <property type="entry name" value="APOBEC_Cyt_Deaminase"/>
</dbReference>
<dbReference type="AlphaFoldDB" id="A0A8B6FU50"/>
<dbReference type="GO" id="GO:0008270">
    <property type="term" value="F:zinc ion binding"/>
    <property type="evidence" value="ECO:0007669"/>
    <property type="project" value="InterPro"/>
</dbReference>
<keyword evidence="1" id="KW-0479">Metal-binding</keyword>
<dbReference type="GO" id="GO:0005737">
    <property type="term" value="C:cytoplasm"/>
    <property type="evidence" value="ECO:0007669"/>
    <property type="project" value="TreeGrafter"/>
</dbReference>
<sequence length="227" mass="26537">NKGPLVSLEEFRSHFANASRYLPEDETWPPSTILLYKYEYNVNVAFNNTYNPENTWKRVDFTPTTEYTTGDEVHAELIMIEQLREIRQYQSIHRIEVILSYSPCRNCSDALCKFKEELYGEKNKGSSGFPTDLEKGEATEFKITFSNFFCHDDLENQGGLKNLLKGGIKLDIFTDENWKYFFNVTGLVTERRQRREIDDKKILQYFEGLVALETITNYLEAHRLGLP</sequence>
<keyword evidence="4" id="KW-1185">Reference proteome</keyword>
<evidence type="ECO:0000313" key="3">
    <source>
        <dbReference type="EMBL" id="VDI53525.1"/>
    </source>
</evidence>
<evidence type="ECO:0000256" key="1">
    <source>
        <dbReference type="ARBA" id="ARBA00022723"/>
    </source>
</evidence>
<dbReference type="Gene3D" id="3.40.140.10">
    <property type="entry name" value="Cytidine Deaminase, domain 2"/>
    <property type="match status" value="1"/>
</dbReference>
<dbReference type="GO" id="GO:0004126">
    <property type="term" value="F:cytidine deaminase activity"/>
    <property type="evidence" value="ECO:0007669"/>
    <property type="project" value="TreeGrafter"/>
</dbReference>
<dbReference type="EMBL" id="UYJE01007306">
    <property type="protein sequence ID" value="VDI53525.1"/>
    <property type="molecule type" value="Genomic_DNA"/>
</dbReference>
<proteinExistence type="predicted"/>
<accession>A0A8B6FU50</accession>
<dbReference type="OrthoDB" id="6073849at2759"/>
<feature type="non-terminal residue" evidence="3">
    <location>
        <position position="1"/>
    </location>
</feature>
<evidence type="ECO:0000256" key="2">
    <source>
        <dbReference type="ARBA" id="ARBA00022801"/>
    </source>
</evidence>
<dbReference type="GO" id="GO:0016554">
    <property type="term" value="P:cytidine to uridine editing"/>
    <property type="evidence" value="ECO:0007669"/>
    <property type="project" value="TreeGrafter"/>
</dbReference>
<dbReference type="GO" id="GO:0003723">
    <property type="term" value="F:RNA binding"/>
    <property type="evidence" value="ECO:0007669"/>
    <property type="project" value="TreeGrafter"/>
</dbReference>
<dbReference type="GO" id="GO:0005634">
    <property type="term" value="C:nucleus"/>
    <property type="evidence" value="ECO:0007669"/>
    <property type="project" value="TreeGrafter"/>
</dbReference>
<dbReference type="Proteomes" id="UP000596742">
    <property type="component" value="Unassembled WGS sequence"/>
</dbReference>
<evidence type="ECO:0000313" key="4">
    <source>
        <dbReference type="Proteomes" id="UP000596742"/>
    </source>
</evidence>
<dbReference type="Pfam" id="PF18775">
    <property type="entry name" value="APOBEC4"/>
    <property type="match status" value="1"/>
</dbReference>
<organism evidence="3 4">
    <name type="scientific">Mytilus galloprovincialis</name>
    <name type="common">Mediterranean mussel</name>
    <dbReference type="NCBI Taxonomy" id="29158"/>
    <lineage>
        <taxon>Eukaryota</taxon>
        <taxon>Metazoa</taxon>
        <taxon>Spiralia</taxon>
        <taxon>Lophotrochozoa</taxon>
        <taxon>Mollusca</taxon>
        <taxon>Bivalvia</taxon>
        <taxon>Autobranchia</taxon>
        <taxon>Pteriomorphia</taxon>
        <taxon>Mytilida</taxon>
        <taxon>Mytiloidea</taxon>
        <taxon>Mytilidae</taxon>
        <taxon>Mytilinae</taxon>
        <taxon>Mytilus</taxon>
    </lineage>
</organism>
<keyword evidence="2" id="KW-0378">Hydrolase</keyword>
<name>A0A8B6FU50_MYTGA</name>
<gene>
    <name evidence="3" type="ORF">MGAL_10B005974</name>
</gene>